<evidence type="ECO:0000313" key="1">
    <source>
        <dbReference type="EMBL" id="KXK63373.1"/>
    </source>
</evidence>
<comment type="caution">
    <text evidence="1">The sequence shown here is derived from an EMBL/GenBank/DDBJ whole genome shotgun (WGS) entry which is preliminary data.</text>
</comment>
<dbReference type="OrthoDB" id="3268930at2"/>
<proteinExistence type="predicted"/>
<protein>
    <submittedName>
        <fullName evidence="1">Uncharacterized protein</fullName>
    </submittedName>
</protein>
<gene>
    <name evidence="1" type="ORF">AWW66_03405</name>
</gene>
<name>A0A136PYD8_9ACTN</name>
<evidence type="ECO:0000313" key="2">
    <source>
        <dbReference type="Proteomes" id="UP000070620"/>
    </source>
</evidence>
<sequence length="113" mass="12450">MDDDQLRRIAAGRPGYATYADTRPGNPSWWLRDVPGAERPPADLTPGSLAGPALEEAHAAATRALRPHIAEGRRLAGTELAARRAERIRQAVAETRPRPSVWRRAGRWLGVLR</sequence>
<dbReference type="Proteomes" id="UP000070620">
    <property type="component" value="Unassembled WGS sequence"/>
</dbReference>
<accession>A0A136PYD8</accession>
<dbReference type="EMBL" id="LRQV01000006">
    <property type="protein sequence ID" value="KXK63373.1"/>
    <property type="molecule type" value="Genomic_DNA"/>
</dbReference>
<dbReference type="AlphaFoldDB" id="A0A136PYD8"/>
<dbReference type="RefSeq" id="WP_067359824.1">
    <property type="nucleotide sequence ID" value="NZ_JBIUBN010000003.1"/>
</dbReference>
<reference evidence="1 2" key="1">
    <citation type="submission" date="2016-01" db="EMBL/GenBank/DDBJ databases">
        <title>Whole genome sequence and analysis of Micromonospora rosaria DSM 803, which can produce antibacterial substance rosamicin.</title>
        <authorList>
            <person name="Yang H."/>
            <person name="He X."/>
            <person name="Zhu D."/>
        </authorList>
    </citation>
    <scope>NUCLEOTIDE SEQUENCE [LARGE SCALE GENOMIC DNA]</scope>
    <source>
        <strain evidence="1 2">DSM 803</strain>
    </source>
</reference>
<organism evidence="1 2">
    <name type="scientific">Micromonospora rosaria</name>
    <dbReference type="NCBI Taxonomy" id="47874"/>
    <lineage>
        <taxon>Bacteria</taxon>
        <taxon>Bacillati</taxon>
        <taxon>Actinomycetota</taxon>
        <taxon>Actinomycetes</taxon>
        <taxon>Micromonosporales</taxon>
        <taxon>Micromonosporaceae</taxon>
        <taxon>Micromonospora</taxon>
    </lineage>
</organism>
<keyword evidence="2" id="KW-1185">Reference proteome</keyword>